<dbReference type="InterPro" id="IPR019826">
    <property type="entry name" value="Carboxylesterase_B_AS"/>
</dbReference>
<dbReference type="Gene3D" id="3.40.50.1820">
    <property type="entry name" value="alpha/beta hydrolase"/>
    <property type="match status" value="1"/>
</dbReference>
<sequence>MAFKCALRVIPISLALVSAMLAAVLSGPASGKSLEAALLNDVPTCEPLPDIQRFLDAANSRPNPLDNLTPGSIVNLRESRDRAALHPLREIKLKKIEDVQVPSEERRIPVRIYVPEDVRLARGGKLPVVMFIHGGGWTLGSVTSYDSITRELSRAIPAIVVSVDYRLAPEHPFPAGFDDAFAALQWIGGHIGEFGGDASRVAITGDSGGGNLSVAVAMRARHEGSIRVAQQILFYPSTNISSTETQSYKDFGEGHLLTTRSVESFRDFYLPNVLDRANPYASPLLAQELKGMPRTLLVTAGCDPLRDEGYAFAERLEKAGVPVVYRNAPGLIHAFLNFFNQDRAISPYAQAVLDYAAHVIRQRFE</sequence>
<dbReference type="InterPro" id="IPR029058">
    <property type="entry name" value="AB_hydrolase_fold"/>
</dbReference>
<evidence type="ECO:0000256" key="2">
    <source>
        <dbReference type="SAM" id="SignalP"/>
    </source>
</evidence>
<dbReference type="RefSeq" id="WP_150559649.1">
    <property type="nucleotide sequence ID" value="NZ_CABPST010000004.1"/>
</dbReference>
<protein>
    <submittedName>
        <fullName evidence="4">Thioesterase</fullName>
    </submittedName>
</protein>
<dbReference type="PROSITE" id="PS00122">
    <property type="entry name" value="CARBOXYLESTERASE_B_1"/>
    <property type="match status" value="1"/>
</dbReference>
<reference evidence="4 5" key="1">
    <citation type="submission" date="2019-08" db="EMBL/GenBank/DDBJ databases">
        <authorList>
            <person name="Peeters C."/>
        </authorList>
    </citation>
    <scope>NUCLEOTIDE SEQUENCE [LARGE SCALE GENOMIC DNA]</scope>
    <source>
        <strain evidence="4 5">LMG 20603</strain>
    </source>
</reference>
<feature type="signal peptide" evidence="2">
    <location>
        <begin position="1"/>
        <end position="31"/>
    </location>
</feature>
<dbReference type="EMBL" id="CABPST010000004">
    <property type="protein sequence ID" value="VVE88369.1"/>
    <property type="molecule type" value="Genomic_DNA"/>
</dbReference>
<dbReference type="PANTHER" id="PTHR48081">
    <property type="entry name" value="AB HYDROLASE SUPERFAMILY PROTEIN C4A8.06C"/>
    <property type="match status" value="1"/>
</dbReference>
<name>A0A5E5BRB5_9BURK</name>
<keyword evidence="5" id="KW-1185">Reference proteome</keyword>
<feature type="chain" id="PRO_5022789913" evidence="2">
    <location>
        <begin position="32"/>
        <end position="365"/>
    </location>
</feature>
<keyword evidence="1" id="KW-0378">Hydrolase</keyword>
<accession>A0A5E5BRB5</accession>
<evidence type="ECO:0000256" key="1">
    <source>
        <dbReference type="ARBA" id="ARBA00022801"/>
    </source>
</evidence>
<gene>
    <name evidence="4" type="ORF">PBR20603_02318</name>
</gene>
<keyword evidence="2" id="KW-0732">Signal</keyword>
<organism evidence="4 5">
    <name type="scientific">Pandoraea bronchicola</name>
    <dbReference type="NCBI Taxonomy" id="2508287"/>
    <lineage>
        <taxon>Bacteria</taxon>
        <taxon>Pseudomonadati</taxon>
        <taxon>Pseudomonadota</taxon>
        <taxon>Betaproteobacteria</taxon>
        <taxon>Burkholderiales</taxon>
        <taxon>Burkholderiaceae</taxon>
        <taxon>Pandoraea</taxon>
    </lineage>
</organism>
<proteinExistence type="predicted"/>
<dbReference type="AlphaFoldDB" id="A0A5E5BRB5"/>
<evidence type="ECO:0000313" key="4">
    <source>
        <dbReference type="EMBL" id="VVE88369.1"/>
    </source>
</evidence>
<feature type="domain" description="Alpha/beta hydrolase fold-3" evidence="3">
    <location>
        <begin position="129"/>
        <end position="336"/>
    </location>
</feature>
<dbReference type="SUPFAM" id="SSF53474">
    <property type="entry name" value="alpha/beta-Hydrolases"/>
    <property type="match status" value="1"/>
</dbReference>
<dbReference type="Pfam" id="PF07859">
    <property type="entry name" value="Abhydrolase_3"/>
    <property type="match status" value="1"/>
</dbReference>
<evidence type="ECO:0000313" key="5">
    <source>
        <dbReference type="Proteomes" id="UP000382040"/>
    </source>
</evidence>
<evidence type="ECO:0000259" key="3">
    <source>
        <dbReference type="Pfam" id="PF07859"/>
    </source>
</evidence>
<dbReference type="Proteomes" id="UP000382040">
    <property type="component" value="Unassembled WGS sequence"/>
</dbReference>
<dbReference type="InterPro" id="IPR050300">
    <property type="entry name" value="GDXG_lipolytic_enzyme"/>
</dbReference>
<dbReference type="GO" id="GO:0016787">
    <property type="term" value="F:hydrolase activity"/>
    <property type="evidence" value="ECO:0007669"/>
    <property type="project" value="UniProtKB-KW"/>
</dbReference>
<dbReference type="OrthoDB" id="9794445at2"/>
<dbReference type="PANTHER" id="PTHR48081:SF8">
    <property type="entry name" value="ALPHA_BETA HYDROLASE FOLD-3 DOMAIN-CONTAINING PROTEIN-RELATED"/>
    <property type="match status" value="1"/>
</dbReference>
<dbReference type="InterPro" id="IPR013094">
    <property type="entry name" value="AB_hydrolase_3"/>
</dbReference>